<keyword evidence="2" id="KW-1185">Reference proteome</keyword>
<dbReference type="OrthoDB" id="1142077at2"/>
<dbReference type="RefSeq" id="WP_128250271.1">
    <property type="nucleotide sequence ID" value="NZ_CP034951.1"/>
</dbReference>
<dbReference type="EMBL" id="CP034951">
    <property type="protein sequence ID" value="QAA81890.1"/>
    <property type="molecule type" value="Genomic_DNA"/>
</dbReference>
<dbReference type="InterPro" id="IPR011990">
    <property type="entry name" value="TPR-like_helical_dom_sf"/>
</dbReference>
<dbReference type="AlphaFoldDB" id="A0A410G3P6"/>
<gene>
    <name evidence="1" type="ORF">EI546_09220</name>
</gene>
<dbReference type="Pfam" id="PF00756">
    <property type="entry name" value="Esterase"/>
    <property type="match status" value="1"/>
</dbReference>
<evidence type="ECO:0000313" key="1">
    <source>
        <dbReference type="EMBL" id="QAA81890.1"/>
    </source>
</evidence>
<dbReference type="PANTHER" id="PTHR48098">
    <property type="entry name" value="ENTEROCHELIN ESTERASE-RELATED"/>
    <property type="match status" value="1"/>
</dbReference>
<dbReference type="SUPFAM" id="SSF53474">
    <property type="entry name" value="alpha/beta-Hydrolases"/>
    <property type="match status" value="1"/>
</dbReference>
<dbReference type="InterPro" id="IPR000801">
    <property type="entry name" value="Esterase-like"/>
</dbReference>
<dbReference type="Gene3D" id="1.25.40.10">
    <property type="entry name" value="Tetratricopeptide repeat domain"/>
    <property type="match status" value="1"/>
</dbReference>
<protein>
    <submittedName>
        <fullName evidence="1">Esterase</fullName>
    </submittedName>
</protein>
<organism evidence="1 2">
    <name type="scientific">Aequorivita ciconiae</name>
    <dbReference type="NCBI Taxonomy" id="2494375"/>
    <lineage>
        <taxon>Bacteria</taxon>
        <taxon>Pseudomonadati</taxon>
        <taxon>Bacteroidota</taxon>
        <taxon>Flavobacteriia</taxon>
        <taxon>Flavobacteriales</taxon>
        <taxon>Flavobacteriaceae</taxon>
        <taxon>Aequorivita</taxon>
    </lineage>
</organism>
<dbReference type="Proteomes" id="UP000285517">
    <property type="component" value="Chromosome"/>
</dbReference>
<dbReference type="PANTHER" id="PTHR48098:SF6">
    <property type="entry name" value="FERRI-BACILLIBACTIN ESTERASE BESA"/>
    <property type="match status" value="1"/>
</dbReference>
<reference evidence="1 2" key="1">
    <citation type="submission" date="2019-01" db="EMBL/GenBank/DDBJ databases">
        <title>Complete genome sequencing of Aequorivita sp. H23M31.</title>
        <authorList>
            <person name="Bae J.-W."/>
        </authorList>
    </citation>
    <scope>NUCLEOTIDE SEQUENCE [LARGE SCALE GENOMIC DNA]</scope>
    <source>
        <strain evidence="1 2">H23M31</strain>
    </source>
</reference>
<proteinExistence type="predicted"/>
<sequence length="382" mass="43939">MKNIMLFGFICLISQISISQVIYDQIKSDKLGTTRKLKIQLPRNYETNKDKTYPIILVLDADYLFEPVAGIVDYSSYWEDMPEAIVVGVMQGNSRYEDCSYDSNTYFPSGQGENFFEFLGLELMPYIDKKYRTAKFIVGIGHDFTANFLNYYLFKSPPLLNGYIVLSPDLAPQMQERLAERIPTIQEKIFYYLATGSDDLKGLHTAAESLNLKLKGIKSNSFHYSYDNFEGATHYSLVAKAIPFALDKIFSVYRPITQEEFADVLLKDDTHIVDYLENKYDAIENLFGLTDKIRVSDFLATATAAEKRKKWDALREIAELAKKQYPNNVLGDYFLGRYYEATGNPKKAMRSYQNGFDKEDVDYITVDKMLDRAAEIKKDFGY</sequence>
<dbReference type="InterPro" id="IPR050583">
    <property type="entry name" value="Mycobacterial_A85_antigen"/>
</dbReference>
<name>A0A410G3P6_9FLAO</name>
<dbReference type="Gene3D" id="3.40.50.1820">
    <property type="entry name" value="alpha/beta hydrolase"/>
    <property type="match status" value="1"/>
</dbReference>
<accession>A0A410G3P6</accession>
<dbReference type="KEGG" id="aev:EI546_09220"/>
<dbReference type="InterPro" id="IPR029058">
    <property type="entry name" value="AB_hydrolase_fold"/>
</dbReference>
<evidence type="ECO:0000313" key="2">
    <source>
        <dbReference type="Proteomes" id="UP000285517"/>
    </source>
</evidence>